<dbReference type="AlphaFoldDB" id="A0A1R3R722"/>
<dbReference type="InterPro" id="IPR056120">
    <property type="entry name" value="DUF7703"/>
</dbReference>
<protein>
    <recommendedName>
        <fullName evidence="2">DUF7703 domain-containing protein</fullName>
    </recommendedName>
</protein>
<keyword evidence="1" id="KW-0472">Membrane</keyword>
<feature type="transmembrane region" description="Helical" evidence="1">
    <location>
        <begin position="47"/>
        <end position="71"/>
    </location>
</feature>
<name>A0A1R3R722_ASPC5</name>
<feature type="domain" description="DUF7703" evidence="2">
    <location>
        <begin position="17"/>
        <end position="249"/>
    </location>
</feature>
<feature type="transmembrane region" description="Helical" evidence="1">
    <location>
        <begin position="16"/>
        <end position="38"/>
    </location>
</feature>
<evidence type="ECO:0000313" key="3">
    <source>
        <dbReference type="EMBL" id="OOF90271.1"/>
    </source>
</evidence>
<dbReference type="EMBL" id="KV907550">
    <property type="protein sequence ID" value="OOF90271.1"/>
    <property type="molecule type" value="Genomic_DNA"/>
</dbReference>
<dbReference type="OMA" id="LWIFNTF"/>
<proteinExistence type="predicted"/>
<evidence type="ECO:0000259" key="2">
    <source>
        <dbReference type="Pfam" id="PF24802"/>
    </source>
</evidence>
<dbReference type="Pfam" id="PF24802">
    <property type="entry name" value="DUF7703"/>
    <property type="match status" value="1"/>
</dbReference>
<reference evidence="4" key="1">
    <citation type="journal article" date="2017" name="Genome Biol.">
        <title>Comparative genomics reveals high biological diversity and specific adaptations in the industrially and medically important fungal genus Aspergillus.</title>
        <authorList>
            <person name="de Vries R.P."/>
            <person name="Riley R."/>
            <person name="Wiebenga A."/>
            <person name="Aguilar-Osorio G."/>
            <person name="Amillis S."/>
            <person name="Uchima C.A."/>
            <person name="Anderluh G."/>
            <person name="Asadollahi M."/>
            <person name="Askin M."/>
            <person name="Barry K."/>
            <person name="Battaglia E."/>
            <person name="Bayram O."/>
            <person name="Benocci T."/>
            <person name="Braus-Stromeyer S.A."/>
            <person name="Caldana C."/>
            <person name="Canovas D."/>
            <person name="Cerqueira G.C."/>
            <person name="Chen F."/>
            <person name="Chen W."/>
            <person name="Choi C."/>
            <person name="Clum A."/>
            <person name="Dos Santos R.A."/>
            <person name="Damasio A.R."/>
            <person name="Diallinas G."/>
            <person name="Emri T."/>
            <person name="Fekete E."/>
            <person name="Flipphi M."/>
            <person name="Freyberg S."/>
            <person name="Gallo A."/>
            <person name="Gournas C."/>
            <person name="Habgood R."/>
            <person name="Hainaut M."/>
            <person name="Harispe M.L."/>
            <person name="Henrissat B."/>
            <person name="Hilden K.S."/>
            <person name="Hope R."/>
            <person name="Hossain A."/>
            <person name="Karabika E."/>
            <person name="Karaffa L."/>
            <person name="Karanyi Z."/>
            <person name="Krasevec N."/>
            <person name="Kuo A."/>
            <person name="Kusch H."/>
            <person name="LaButti K."/>
            <person name="Lagendijk E.L."/>
            <person name="Lapidus A."/>
            <person name="Levasseur A."/>
            <person name="Lindquist E."/>
            <person name="Lipzen A."/>
            <person name="Logrieco A.F."/>
            <person name="MacCabe A."/>
            <person name="Maekelae M.R."/>
            <person name="Malavazi I."/>
            <person name="Melin P."/>
            <person name="Meyer V."/>
            <person name="Mielnichuk N."/>
            <person name="Miskei M."/>
            <person name="Molnar A.P."/>
            <person name="Mule G."/>
            <person name="Ngan C.Y."/>
            <person name="Orejas M."/>
            <person name="Orosz E."/>
            <person name="Ouedraogo J.P."/>
            <person name="Overkamp K.M."/>
            <person name="Park H.-S."/>
            <person name="Perrone G."/>
            <person name="Piumi F."/>
            <person name="Punt P.J."/>
            <person name="Ram A.F."/>
            <person name="Ramon A."/>
            <person name="Rauscher S."/>
            <person name="Record E."/>
            <person name="Riano-Pachon D.M."/>
            <person name="Robert V."/>
            <person name="Roehrig J."/>
            <person name="Ruller R."/>
            <person name="Salamov A."/>
            <person name="Salih N.S."/>
            <person name="Samson R.A."/>
            <person name="Sandor E."/>
            <person name="Sanguinetti M."/>
            <person name="Schuetze T."/>
            <person name="Sepcic K."/>
            <person name="Shelest E."/>
            <person name="Sherlock G."/>
            <person name="Sophianopoulou V."/>
            <person name="Squina F.M."/>
            <person name="Sun H."/>
            <person name="Susca A."/>
            <person name="Todd R.B."/>
            <person name="Tsang A."/>
            <person name="Unkles S.E."/>
            <person name="van de Wiele N."/>
            <person name="van Rossen-Uffink D."/>
            <person name="Oliveira J.V."/>
            <person name="Vesth T.C."/>
            <person name="Visser J."/>
            <person name="Yu J.-H."/>
            <person name="Zhou M."/>
            <person name="Andersen M.R."/>
            <person name="Archer D.B."/>
            <person name="Baker S.E."/>
            <person name="Benoit I."/>
            <person name="Brakhage A.A."/>
            <person name="Braus G.H."/>
            <person name="Fischer R."/>
            <person name="Frisvad J.C."/>
            <person name="Goldman G.H."/>
            <person name="Houbraken J."/>
            <person name="Oakley B."/>
            <person name="Pocsi I."/>
            <person name="Scazzocchio C."/>
            <person name="Seiboth B."/>
            <person name="vanKuyk P.A."/>
            <person name="Wortman J."/>
            <person name="Dyer P.S."/>
            <person name="Grigoriev I.V."/>
        </authorList>
    </citation>
    <scope>NUCLEOTIDE SEQUENCE [LARGE SCALE GENOMIC DNA]</scope>
    <source>
        <strain evidence="4">ITEM 5010</strain>
    </source>
</reference>
<feature type="transmembrane region" description="Helical" evidence="1">
    <location>
        <begin position="217"/>
        <end position="238"/>
    </location>
</feature>
<dbReference type="VEuPathDB" id="FungiDB:ASPCADRAFT_157087"/>
<gene>
    <name evidence="3" type="ORF">ASPCADRAFT_157087</name>
</gene>
<keyword evidence="4" id="KW-1185">Reference proteome</keyword>
<keyword evidence="1" id="KW-0812">Transmembrane</keyword>
<evidence type="ECO:0000256" key="1">
    <source>
        <dbReference type="SAM" id="Phobius"/>
    </source>
</evidence>
<sequence length="250" mass="27255">MGDAANASEFMPTADGYTVVAFVSISAFSALGLVYLIFDFFKRRRGLYFWSLLVTSLGTIIACVFCILFIFGDANTLVASAVGVVFSYTTISVGNSLVLYSRVHLVTGGRKPRWILYMIIGSVLLLQFPHLIAVPAAAATHGSGHWVQAVTILEKISVVGYCVREMTILGFYAWATIRNLRPLIFLRGRKGRQLIVALILAGIVSVILDTANMVMDFTATSAVVAAFVPFIISTKLLVEFAALNKLIRFV</sequence>
<keyword evidence="1" id="KW-1133">Transmembrane helix</keyword>
<dbReference type="Proteomes" id="UP000188318">
    <property type="component" value="Unassembled WGS sequence"/>
</dbReference>
<accession>A0A1R3R722</accession>
<dbReference type="PANTHER" id="PTHR37013">
    <property type="entry name" value="INTEGRAL MEMBRANE PROTEIN (AFU_ORTHOLOGUE AFUA_1G05950)-RELATED"/>
    <property type="match status" value="1"/>
</dbReference>
<evidence type="ECO:0000313" key="4">
    <source>
        <dbReference type="Proteomes" id="UP000188318"/>
    </source>
</evidence>
<feature type="transmembrane region" description="Helical" evidence="1">
    <location>
        <begin position="77"/>
        <end position="102"/>
    </location>
</feature>
<organism evidence="3 4">
    <name type="scientific">Aspergillus carbonarius (strain ITEM 5010)</name>
    <dbReference type="NCBI Taxonomy" id="602072"/>
    <lineage>
        <taxon>Eukaryota</taxon>
        <taxon>Fungi</taxon>
        <taxon>Dikarya</taxon>
        <taxon>Ascomycota</taxon>
        <taxon>Pezizomycotina</taxon>
        <taxon>Eurotiomycetes</taxon>
        <taxon>Eurotiomycetidae</taxon>
        <taxon>Eurotiales</taxon>
        <taxon>Aspergillaceae</taxon>
        <taxon>Aspergillus</taxon>
        <taxon>Aspergillus subgen. Circumdati</taxon>
    </lineage>
</organism>
<dbReference type="OrthoDB" id="405906at2759"/>
<feature type="transmembrane region" description="Helical" evidence="1">
    <location>
        <begin position="114"/>
        <end position="136"/>
    </location>
</feature>
<feature type="transmembrane region" description="Helical" evidence="1">
    <location>
        <begin position="156"/>
        <end position="174"/>
    </location>
</feature>
<dbReference type="PANTHER" id="PTHR37013:SF5">
    <property type="entry name" value="INTEGRAL MEMBRANE PROTEIN"/>
    <property type="match status" value="1"/>
</dbReference>
<feature type="non-terminal residue" evidence="3">
    <location>
        <position position="250"/>
    </location>
</feature>
<feature type="transmembrane region" description="Helical" evidence="1">
    <location>
        <begin position="194"/>
        <end position="211"/>
    </location>
</feature>